<evidence type="ECO:0000313" key="4">
    <source>
        <dbReference type="EMBL" id="MBO8438334.1"/>
    </source>
</evidence>
<dbReference type="InterPro" id="IPR036116">
    <property type="entry name" value="FN3_sf"/>
</dbReference>
<dbReference type="EMBL" id="JADIMW010000060">
    <property type="protein sequence ID" value="MBO8438334.1"/>
    <property type="molecule type" value="Genomic_DNA"/>
</dbReference>
<dbReference type="SMART" id="SM00060">
    <property type="entry name" value="FN3"/>
    <property type="match status" value="2"/>
</dbReference>
<feature type="chain" id="PRO_5039666901" description="Fibronectin type-III domain-containing protein" evidence="2">
    <location>
        <begin position="25"/>
        <end position="1073"/>
    </location>
</feature>
<dbReference type="PANTHER" id="PTHR36234">
    <property type="entry name" value="LYSYL ENDOPEPTIDASE"/>
    <property type="match status" value="1"/>
</dbReference>
<reference evidence="4" key="2">
    <citation type="journal article" date="2021" name="PeerJ">
        <title>Extensive microbial diversity within the chicken gut microbiome revealed by metagenomics and culture.</title>
        <authorList>
            <person name="Gilroy R."/>
            <person name="Ravi A."/>
            <person name="Getino M."/>
            <person name="Pursley I."/>
            <person name="Horton D.L."/>
            <person name="Alikhan N.F."/>
            <person name="Baker D."/>
            <person name="Gharbi K."/>
            <person name="Hall N."/>
            <person name="Watson M."/>
            <person name="Adriaenssens E.M."/>
            <person name="Foster-Nyarko E."/>
            <person name="Jarju S."/>
            <person name="Secka A."/>
            <person name="Antonio M."/>
            <person name="Oren A."/>
            <person name="Chaudhuri R.R."/>
            <person name="La Ragione R."/>
            <person name="Hildebrand F."/>
            <person name="Pallen M.J."/>
        </authorList>
    </citation>
    <scope>NUCLEOTIDE SEQUENCE</scope>
    <source>
        <strain evidence="4">G3-4614</strain>
    </source>
</reference>
<evidence type="ECO:0000256" key="1">
    <source>
        <dbReference type="SAM" id="MobiDB-lite"/>
    </source>
</evidence>
<evidence type="ECO:0000259" key="3">
    <source>
        <dbReference type="SMART" id="SM00060"/>
    </source>
</evidence>
<proteinExistence type="predicted"/>
<dbReference type="InterPro" id="IPR009003">
    <property type="entry name" value="Peptidase_S1_PA"/>
</dbReference>
<feature type="region of interest" description="Disordered" evidence="1">
    <location>
        <begin position="452"/>
        <end position="474"/>
    </location>
</feature>
<accession>A0A9D9H780</accession>
<dbReference type="Proteomes" id="UP000823636">
    <property type="component" value="Unassembled WGS sequence"/>
</dbReference>
<name>A0A9D9H780_9BACT</name>
<comment type="caution">
    <text evidence="4">The sequence shown here is derived from an EMBL/GenBank/DDBJ whole genome shotgun (WGS) entry which is preliminary data.</text>
</comment>
<dbReference type="SUPFAM" id="SSF50494">
    <property type="entry name" value="Trypsin-like serine proteases"/>
    <property type="match status" value="1"/>
</dbReference>
<feature type="domain" description="Fibronectin type-III" evidence="3">
    <location>
        <begin position="558"/>
        <end position="804"/>
    </location>
</feature>
<dbReference type="InterPro" id="IPR043504">
    <property type="entry name" value="Peptidase_S1_PA_chymotrypsin"/>
</dbReference>
<reference evidence="4" key="1">
    <citation type="submission" date="2020-10" db="EMBL/GenBank/DDBJ databases">
        <authorList>
            <person name="Gilroy R."/>
        </authorList>
    </citation>
    <scope>NUCLEOTIDE SEQUENCE</scope>
    <source>
        <strain evidence="4">G3-4614</strain>
    </source>
</reference>
<dbReference type="SUPFAM" id="SSF49265">
    <property type="entry name" value="Fibronectin type III"/>
    <property type="match status" value="1"/>
</dbReference>
<sequence length="1073" mass="117491">MPETIKTRIKTLLALLLITTAANNAISQISEKGTPPSFRYDSDGDMQTRAAAELVPYTINSPFTAAQLIEEDENAPSGTPYRIGILLAAGLEFPRDAEKSTLPGGEEIYRLRIKSDGATALSLYYDHFEIPEGGKLYIYNADHTHLLGAYTRATNPDGKAFSSQFVAGDDITLEYAVPQSGALPQIKISDIGYGYNHLEIRSSNTVDISCMVNINCPEGDNWQDEKEGIIKMATRSGSSIYSCSASLLNNTGTTPIPYIYTAFHCIKTDTRQFTEDELRQAQFTFQYENTDCTSNEIKEYTTLVGCQYLTGSDLSGGYDQTLLLLTSDIPGDLNPYFCGWDKTGNTPQYGVGIHHPNGSTKKISTYTRPATQNTWVTTNETGATNGHWVVYFAATQTGHSVTASGSSGSPLFNESHKVVGALTGGSSTCSYPNGSNYYGKISKFFPQITQYLDPDNTGSRSTEGRYYRSPKPVPQNLAVQYDPATKGAQLTWETAQEEETPVAYTIYRNGYEIGSSQTTAYTEASLYPGLHEYTVAAVYDDGSISTKSNSATLKVHITAPPAAITVKRVGEQDIQIDWSEPLPQQPIYWGKGSIDLKYKIASLPHYIGQHWNPSDLEEVNQYTINQIEYFSLAGAEYELYIKNGDNTYSEQVPVTAVDKTITRQIPPFTINAADNLICGLKITGGNNYHIASDSYEAPVGRETIFSTDGIAWAPSSSFTHNLYIKAHITPPTDTPEEATPADDSSTAKRASSRPVGAAAPTYKITRNGTEIATTGNSEHSYTDTGLEQGTEYTYTITADYGYEGTAAATSAPFLLKTESFDADIHTLTVNGTTITPDENGIYIAPLLCGTTNAEINITAHPQATITINGESSNTMTIDTQIGGRYDIDITITSQSGENSSTSKLLLYKLPDNIIYKRWNDVLVVINNPDNNGGLQFTDYKWYINGQKADCTEQYIYLPEGINATDRYSVELTTTDGITLTSCEQTFPTESDDIRLYPTIVSNEAEINLYIKFGSTTNGKSATLYISDMSGRITTRKVTGEYNKIKAPNTEGSYIIKVVTSDGKQAEFKIRVKK</sequence>
<protein>
    <recommendedName>
        <fullName evidence="3">Fibronectin type-III domain-containing protein</fullName>
    </recommendedName>
</protein>
<evidence type="ECO:0000313" key="5">
    <source>
        <dbReference type="Proteomes" id="UP000823636"/>
    </source>
</evidence>
<dbReference type="PANTHER" id="PTHR36234:SF5">
    <property type="entry name" value="LYSYL ENDOPEPTIDASE"/>
    <property type="match status" value="1"/>
</dbReference>
<gene>
    <name evidence="4" type="ORF">IAC54_05480</name>
</gene>
<feature type="region of interest" description="Disordered" evidence="1">
    <location>
        <begin position="729"/>
        <end position="757"/>
    </location>
</feature>
<dbReference type="Gene3D" id="2.60.40.10">
    <property type="entry name" value="Immunoglobulins"/>
    <property type="match status" value="2"/>
</dbReference>
<dbReference type="InterPro" id="IPR003961">
    <property type="entry name" value="FN3_dom"/>
</dbReference>
<keyword evidence="2" id="KW-0732">Signal</keyword>
<feature type="domain" description="Fibronectin type-III" evidence="3">
    <location>
        <begin position="470"/>
        <end position="545"/>
    </location>
</feature>
<feature type="signal peptide" evidence="2">
    <location>
        <begin position="1"/>
        <end position="24"/>
    </location>
</feature>
<dbReference type="Gene3D" id="2.40.10.10">
    <property type="entry name" value="Trypsin-like serine proteases"/>
    <property type="match status" value="2"/>
</dbReference>
<organism evidence="4 5">
    <name type="scientific">Candidatus Caccoplasma merdipullorum</name>
    <dbReference type="NCBI Taxonomy" id="2840718"/>
    <lineage>
        <taxon>Bacteria</taxon>
        <taxon>Pseudomonadati</taxon>
        <taxon>Bacteroidota</taxon>
        <taxon>Bacteroidia</taxon>
        <taxon>Bacteroidales</taxon>
        <taxon>Bacteroidaceae</taxon>
        <taxon>Bacteroidaceae incertae sedis</taxon>
        <taxon>Candidatus Caccoplasma</taxon>
    </lineage>
</organism>
<evidence type="ECO:0000256" key="2">
    <source>
        <dbReference type="SAM" id="SignalP"/>
    </source>
</evidence>
<dbReference type="InterPro" id="IPR013783">
    <property type="entry name" value="Ig-like_fold"/>
</dbReference>
<dbReference type="AlphaFoldDB" id="A0A9D9H780"/>